<keyword evidence="2 6" id="KW-0813">Transport</keyword>
<dbReference type="InterPro" id="IPR051204">
    <property type="entry name" value="ABC_transp_perm/SBD"/>
</dbReference>
<dbReference type="EMBL" id="CP053586">
    <property type="protein sequence ID" value="WNZ22417.1"/>
    <property type="molecule type" value="Genomic_DNA"/>
</dbReference>
<feature type="transmembrane region" description="Helical" evidence="6">
    <location>
        <begin position="26"/>
        <end position="46"/>
    </location>
</feature>
<reference evidence="8" key="1">
    <citation type="submission" date="2020-05" db="EMBL/GenBank/DDBJ databases">
        <authorList>
            <person name="Zhu T."/>
            <person name="Keshari N."/>
            <person name="Lu X."/>
        </authorList>
    </citation>
    <scope>NUCLEOTIDE SEQUENCE</scope>
    <source>
        <strain evidence="8">NK1-12</strain>
    </source>
</reference>
<keyword evidence="4 6" id="KW-1133">Transmembrane helix</keyword>
<feature type="transmembrane region" description="Helical" evidence="6">
    <location>
        <begin position="184"/>
        <end position="206"/>
    </location>
</feature>
<evidence type="ECO:0000313" key="8">
    <source>
        <dbReference type="EMBL" id="WNZ22417.1"/>
    </source>
</evidence>
<dbReference type="CDD" id="cd06261">
    <property type="entry name" value="TM_PBP2"/>
    <property type="match status" value="1"/>
</dbReference>
<comment type="similarity">
    <text evidence="6">Belongs to the binding-protein-dependent transport system permease family.</text>
</comment>
<keyword evidence="5 6" id="KW-0472">Membrane</keyword>
<dbReference type="PANTHER" id="PTHR30177">
    <property type="entry name" value="GLYCINE BETAINE/L-PROLINE TRANSPORT SYSTEM PERMEASE PROTEIN PROW"/>
    <property type="match status" value="1"/>
</dbReference>
<dbReference type="PROSITE" id="PS50928">
    <property type="entry name" value="ABC_TM1"/>
    <property type="match status" value="1"/>
</dbReference>
<comment type="subcellular location">
    <subcellularLocation>
        <location evidence="6">Cell membrane</location>
        <topology evidence="6">Multi-pass membrane protein</topology>
    </subcellularLocation>
    <subcellularLocation>
        <location evidence="1">Membrane</location>
        <topology evidence="1">Multi-pass membrane protein</topology>
    </subcellularLocation>
</comment>
<feature type="transmembrane region" description="Helical" evidence="6">
    <location>
        <begin position="66"/>
        <end position="83"/>
    </location>
</feature>
<dbReference type="AlphaFoldDB" id="A0AA96W9T4"/>
<name>A0AA96W9T4_9CYAN</name>
<feature type="domain" description="ABC transmembrane type-1" evidence="7">
    <location>
        <begin position="22"/>
        <end position="203"/>
    </location>
</feature>
<dbReference type="PANTHER" id="PTHR30177:SF4">
    <property type="entry name" value="OSMOPROTECTANT IMPORT PERMEASE PROTEIN OSMW"/>
    <property type="match status" value="1"/>
</dbReference>
<keyword evidence="3 6" id="KW-0812">Transmembrane</keyword>
<dbReference type="GO" id="GO:0005886">
    <property type="term" value="C:plasma membrane"/>
    <property type="evidence" value="ECO:0007669"/>
    <property type="project" value="UniProtKB-SubCell"/>
</dbReference>
<evidence type="ECO:0000256" key="1">
    <source>
        <dbReference type="ARBA" id="ARBA00004141"/>
    </source>
</evidence>
<evidence type="ECO:0000256" key="5">
    <source>
        <dbReference type="ARBA" id="ARBA00023136"/>
    </source>
</evidence>
<gene>
    <name evidence="8" type="ORF">HJG54_05780</name>
</gene>
<evidence type="ECO:0000256" key="4">
    <source>
        <dbReference type="ARBA" id="ARBA00022989"/>
    </source>
</evidence>
<feature type="transmembrane region" description="Helical" evidence="6">
    <location>
        <begin position="130"/>
        <end position="149"/>
    </location>
</feature>
<dbReference type="RefSeq" id="WP_316433862.1">
    <property type="nucleotide sequence ID" value="NZ_CP053586.1"/>
</dbReference>
<evidence type="ECO:0000256" key="6">
    <source>
        <dbReference type="RuleBase" id="RU363032"/>
    </source>
</evidence>
<feature type="transmembrane region" description="Helical" evidence="6">
    <location>
        <begin position="89"/>
        <end position="109"/>
    </location>
</feature>
<evidence type="ECO:0000259" key="7">
    <source>
        <dbReference type="PROSITE" id="PS50928"/>
    </source>
</evidence>
<dbReference type="Gene3D" id="1.10.3720.10">
    <property type="entry name" value="MetI-like"/>
    <property type="match status" value="1"/>
</dbReference>
<dbReference type="InterPro" id="IPR035906">
    <property type="entry name" value="MetI-like_sf"/>
</dbReference>
<evidence type="ECO:0000256" key="2">
    <source>
        <dbReference type="ARBA" id="ARBA00022448"/>
    </source>
</evidence>
<accession>A0AA96W9T4</accession>
<dbReference type="GO" id="GO:0031460">
    <property type="term" value="P:glycine betaine transport"/>
    <property type="evidence" value="ECO:0007669"/>
    <property type="project" value="TreeGrafter"/>
</dbReference>
<dbReference type="InterPro" id="IPR000515">
    <property type="entry name" value="MetI-like"/>
</dbReference>
<evidence type="ECO:0000256" key="3">
    <source>
        <dbReference type="ARBA" id="ARBA00022692"/>
    </source>
</evidence>
<dbReference type="GO" id="GO:0055085">
    <property type="term" value="P:transmembrane transport"/>
    <property type="evidence" value="ECO:0007669"/>
    <property type="project" value="InterPro"/>
</dbReference>
<feature type="transmembrane region" description="Helical" evidence="6">
    <location>
        <begin position="155"/>
        <end position="177"/>
    </location>
</feature>
<dbReference type="Pfam" id="PF00528">
    <property type="entry name" value="BPD_transp_1"/>
    <property type="match status" value="1"/>
</dbReference>
<protein>
    <submittedName>
        <fullName evidence="8">ABC transporter permease</fullName>
    </submittedName>
</protein>
<proteinExistence type="inferred from homology"/>
<organism evidence="8">
    <name type="scientific">Leptolyngbya sp. NK1-12</name>
    <dbReference type="NCBI Taxonomy" id="2547451"/>
    <lineage>
        <taxon>Bacteria</taxon>
        <taxon>Bacillati</taxon>
        <taxon>Cyanobacteriota</taxon>
        <taxon>Cyanophyceae</taxon>
        <taxon>Leptolyngbyales</taxon>
        <taxon>Leptolyngbyaceae</taxon>
        <taxon>Leptolyngbya group</taxon>
        <taxon>Leptolyngbya</taxon>
    </lineage>
</organism>
<sequence>MDVFIRAYEHAAGNFNTLLTALQQHLVLVLVPLAIGLVVGLPLGLWSARSRTAATILINGFNGLRVIPSLVVLFVFVSVPYFGLNVRSAIVALTLLVMPPILINTDVAFRSIDPMIREAAYGMGMSKRQVLRSIEVPLALPVVITGIKIATIEVIASATLAAFIGAGGLGRFIVLGFAQYDPAILLVGAIPVALLAVLAEIALGQLQRAVQPPQ</sequence>
<dbReference type="SUPFAM" id="SSF161098">
    <property type="entry name" value="MetI-like"/>
    <property type="match status" value="1"/>
</dbReference>